<dbReference type="InterPro" id="IPR000846">
    <property type="entry name" value="DapB_N"/>
</dbReference>
<dbReference type="InterPro" id="IPR006436">
    <property type="entry name" value="Glyceraldehyde-3-P_DH_2_arc"/>
</dbReference>
<evidence type="ECO:0000256" key="12">
    <source>
        <dbReference type="RuleBase" id="RU003388"/>
    </source>
</evidence>
<dbReference type="Pfam" id="PF02800">
    <property type="entry name" value="Gp_dh_C"/>
    <property type="match status" value="1"/>
</dbReference>
<evidence type="ECO:0000256" key="3">
    <source>
        <dbReference type="ARBA" id="ARBA00011881"/>
    </source>
</evidence>
<dbReference type="PROSITE" id="PS00071">
    <property type="entry name" value="GAPDH"/>
    <property type="match status" value="1"/>
</dbReference>
<comment type="subunit">
    <text evidence="3 10 12">Homotetramer.</text>
</comment>
<proteinExistence type="inferred from homology"/>
<feature type="binding site" evidence="10">
    <location>
        <begin position="12"/>
        <end position="13"/>
    </location>
    <ligand>
        <name>NAD(+)</name>
        <dbReference type="ChEBI" id="CHEBI:57540"/>
    </ligand>
</feature>
<feature type="binding site" evidence="10">
    <location>
        <begin position="195"/>
        <end position="196"/>
    </location>
    <ligand>
        <name>D-glyceraldehyde 3-phosphate</name>
        <dbReference type="ChEBI" id="CHEBI:59776"/>
    </ligand>
</feature>
<dbReference type="InterPro" id="IPR020831">
    <property type="entry name" value="GlycerAld/Erythrose_P_DH"/>
</dbReference>
<comment type="catalytic activity">
    <reaction evidence="8 10 12">
        <text>D-glyceraldehyde 3-phosphate + phosphate + NADP(+) = (2R)-3-phospho-glyceroyl phosphate + NADPH + H(+)</text>
        <dbReference type="Rhea" id="RHEA:10296"/>
        <dbReference type="ChEBI" id="CHEBI:15378"/>
        <dbReference type="ChEBI" id="CHEBI:43474"/>
        <dbReference type="ChEBI" id="CHEBI:57604"/>
        <dbReference type="ChEBI" id="CHEBI:57783"/>
        <dbReference type="ChEBI" id="CHEBI:58349"/>
        <dbReference type="ChEBI" id="CHEBI:59776"/>
        <dbReference type="EC" id="1.2.1.59"/>
    </reaction>
</comment>
<dbReference type="GO" id="GO:0050661">
    <property type="term" value="F:NADP binding"/>
    <property type="evidence" value="ECO:0007669"/>
    <property type="project" value="UniProtKB-UniRule"/>
</dbReference>
<evidence type="ECO:0000256" key="8">
    <source>
        <dbReference type="ARBA" id="ARBA00048067"/>
    </source>
</evidence>
<dbReference type="InterPro" id="IPR020829">
    <property type="entry name" value="GlycerAld_3-P_DH_cat"/>
</dbReference>
<comment type="pathway">
    <text evidence="1 10 12">Carbohydrate degradation; glycolysis; pyruvate from D-glyceraldehyde 3-phosphate: step 1/5.</text>
</comment>
<evidence type="ECO:0000313" key="16">
    <source>
        <dbReference type="Proteomes" id="UP000316080"/>
    </source>
</evidence>
<protein>
    <recommendedName>
        <fullName evidence="10 12">Glyceraldehyde-3-phosphate dehydrogenase</fullName>
        <shortName evidence="10">GAPDH</shortName>
        <ecNumber evidence="10 12">1.2.1.59</ecNumber>
    </recommendedName>
    <alternativeName>
        <fullName evidence="10">NAD(P)-dependent glyceraldehyde-3-phosphate dehydrogenase</fullName>
    </alternativeName>
</protein>
<evidence type="ECO:0000256" key="1">
    <source>
        <dbReference type="ARBA" id="ARBA00004869"/>
    </source>
</evidence>
<dbReference type="SMART" id="SM00846">
    <property type="entry name" value="Gp_dh_N"/>
    <property type="match status" value="1"/>
</dbReference>
<comment type="subcellular location">
    <subcellularLocation>
        <location evidence="10 12">Cytoplasm</location>
    </subcellularLocation>
</comment>
<evidence type="ECO:0000256" key="5">
    <source>
        <dbReference type="ARBA" id="ARBA00023002"/>
    </source>
</evidence>
<dbReference type="NCBIfam" id="NF003251">
    <property type="entry name" value="PRK04207.1"/>
    <property type="match status" value="1"/>
</dbReference>
<keyword evidence="10 12" id="KW-0963">Cytoplasm</keyword>
<comment type="similarity">
    <text evidence="2 10 12">Belongs to the glyceraldehyde-3-phosphate dehydrogenase family.</text>
</comment>
<keyword evidence="5 10" id="KW-0560">Oxidoreductase</keyword>
<accession>A0A520KH20</accession>
<feature type="binding site" evidence="10">
    <location>
        <position position="169"/>
    </location>
    <ligand>
        <name>NAD(+)</name>
        <dbReference type="ChEBI" id="CHEBI:57540"/>
    </ligand>
</feature>
<evidence type="ECO:0000256" key="4">
    <source>
        <dbReference type="ARBA" id="ARBA00022857"/>
    </source>
</evidence>
<dbReference type="GO" id="GO:0004365">
    <property type="term" value="F:glyceraldehyde-3-phosphate dehydrogenase (NAD+) (phosphorylating) activity"/>
    <property type="evidence" value="ECO:0007669"/>
    <property type="project" value="UniProtKB-UniRule"/>
</dbReference>
<keyword evidence="6 10" id="KW-0520">NAD</keyword>
<evidence type="ECO:0000256" key="2">
    <source>
        <dbReference type="ARBA" id="ARBA00007406"/>
    </source>
</evidence>
<evidence type="ECO:0000256" key="6">
    <source>
        <dbReference type="ARBA" id="ARBA00023027"/>
    </source>
</evidence>
<dbReference type="EC" id="1.2.1.59" evidence="10 12"/>
<dbReference type="UniPathway" id="UPA00109">
    <property type="reaction ID" value="UER00184"/>
</dbReference>
<organism evidence="14 16">
    <name type="scientific">Thermoproteota archaeon</name>
    <dbReference type="NCBI Taxonomy" id="2056631"/>
    <lineage>
        <taxon>Archaea</taxon>
        <taxon>Thermoproteota</taxon>
    </lineage>
</organism>
<comment type="caution">
    <text evidence="14">The sequence shown here is derived from an EMBL/GenBank/DDBJ whole genome shotgun (WGS) entry which is preliminary data.</text>
</comment>
<evidence type="ECO:0000256" key="11">
    <source>
        <dbReference type="PIRSR" id="PIRSR000149-1"/>
    </source>
</evidence>
<dbReference type="Gene3D" id="3.30.360.10">
    <property type="entry name" value="Dihydrodipicolinate Reductase, domain 2"/>
    <property type="match status" value="1"/>
</dbReference>
<reference evidence="14 16" key="2">
    <citation type="journal article" date="2019" name="Nat. Microbiol.">
        <title>Wide diversity of methane and short-chain alkane metabolisms in uncultured archaea.</title>
        <authorList>
            <person name="Borrel G."/>
            <person name="Adam P.S."/>
            <person name="McKay L.J."/>
            <person name="Chen L.X."/>
            <person name="Sierra-Garcia I.N."/>
            <person name="Sieber C.M."/>
            <person name="Letourneur Q."/>
            <person name="Ghozlane A."/>
            <person name="Andersen G.L."/>
            <person name="Li W.J."/>
            <person name="Hallam S.J."/>
            <person name="Muyzer G."/>
            <person name="de Oliveira V.M."/>
            <person name="Inskeep W.P."/>
            <person name="Banfield J.F."/>
            <person name="Gribaldo S."/>
        </authorList>
    </citation>
    <scope>NUCLEOTIDE SEQUENCE [LARGE SCALE GENOMIC DNA]</scope>
    <source>
        <strain evidence="14">Verst-YHS</strain>
    </source>
</reference>
<evidence type="ECO:0000256" key="9">
    <source>
        <dbReference type="ARBA" id="ARBA00048853"/>
    </source>
</evidence>
<dbReference type="Proteomes" id="UP000316080">
    <property type="component" value="Unassembled WGS sequence"/>
</dbReference>
<keyword evidence="4 10" id="KW-0521">NADP</keyword>
<feature type="binding site" evidence="10">
    <location>
        <position position="111"/>
    </location>
    <ligand>
        <name>NAD(+)</name>
        <dbReference type="ChEBI" id="CHEBI:57540"/>
    </ligand>
</feature>
<reference evidence="15 17" key="1">
    <citation type="journal article" date="2019" name="Nat. Microbiol.">
        <title>Expanding anaerobic alkane metabolism in the domain of Archaea.</title>
        <authorList>
            <person name="Wang Y."/>
            <person name="Wegener G."/>
            <person name="Hou J."/>
            <person name="Wang F."/>
            <person name="Xiao X."/>
        </authorList>
    </citation>
    <scope>NUCLEOTIDE SEQUENCE [LARGE SCALE GENOMIC DNA]</scope>
    <source>
        <strain evidence="15">WYZ-LMO11</strain>
    </source>
</reference>
<keyword evidence="7 10" id="KW-0324">Glycolysis</keyword>
<evidence type="ECO:0000256" key="10">
    <source>
        <dbReference type="HAMAP-Rule" id="MF_00559"/>
    </source>
</evidence>
<dbReference type="CDD" id="cd02278">
    <property type="entry name" value="GAPDH_II_N"/>
    <property type="match status" value="1"/>
</dbReference>
<evidence type="ECO:0000313" key="14">
    <source>
        <dbReference type="EMBL" id="RZN57832.1"/>
    </source>
</evidence>
<dbReference type="CDD" id="cd18127">
    <property type="entry name" value="GAPDH_II_C"/>
    <property type="match status" value="1"/>
</dbReference>
<dbReference type="PIRSF" id="PIRSF000149">
    <property type="entry name" value="GAP_DH"/>
    <property type="match status" value="1"/>
</dbReference>
<evidence type="ECO:0000256" key="7">
    <source>
        <dbReference type="ARBA" id="ARBA00023152"/>
    </source>
</evidence>
<evidence type="ECO:0000313" key="17">
    <source>
        <dbReference type="Proteomes" id="UP000317265"/>
    </source>
</evidence>
<feature type="active site" description="Nucleophile" evidence="10 11">
    <location>
        <position position="141"/>
    </location>
</feature>
<dbReference type="AlphaFoldDB" id="A0A520KH20"/>
<dbReference type="GO" id="GO:0006096">
    <property type="term" value="P:glycolytic process"/>
    <property type="evidence" value="ECO:0007669"/>
    <property type="project" value="UniProtKB-UniRule"/>
</dbReference>
<dbReference type="GO" id="GO:0005737">
    <property type="term" value="C:cytoplasm"/>
    <property type="evidence" value="ECO:0007669"/>
    <property type="project" value="UniProtKB-SubCell"/>
</dbReference>
<dbReference type="InterPro" id="IPR020828">
    <property type="entry name" value="GlycerAld_3-P_DH_NAD(P)-bd"/>
</dbReference>
<sequence>MVVRIGINGYGTIGKRIADAILKQKDMELVGITKTKPNFECKIAMEKGISIFASSSDRVKLFEEAGIKVKGTLEDLLKNCDIIVDCTPGGIGASYKSIYEKYNVKAIFQGGEKHDVAGFSFNAYCNYKEAIGRKYVRVVSCNTTALCRVLYAIDKAFGIRKARVVLIRRGADPHEDSKGPINSIVPDPVSIPSHHGPDLNKVLPHINITTIAFAVPETLMHVHVVNLEVNNSATESDVINILSKYSRIKIVSAKLGLDSTSAIIEYARDLGRKRYDIPELIIWKESIKSYGNEIYLSQAVHQESIVIPENIDAIRAMMKITEDPEESIRLTDESLGIGGDFNI</sequence>
<dbReference type="InterPro" id="IPR020830">
    <property type="entry name" value="GlycerAld_3-P_DH_AS"/>
</dbReference>
<name>A0A520KH20_9CREN</name>
<evidence type="ECO:0000259" key="13">
    <source>
        <dbReference type="SMART" id="SM00846"/>
    </source>
</evidence>
<dbReference type="SUPFAM" id="SSF55347">
    <property type="entry name" value="Glyceraldehyde-3-phosphate dehydrogenase-like, C-terminal domain"/>
    <property type="match status" value="1"/>
</dbReference>
<feature type="binding site" evidence="10">
    <location>
        <position position="302"/>
    </location>
    <ligand>
        <name>NAD(+)</name>
        <dbReference type="ChEBI" id="CHEBI:57540"/>
    </ligand>
</feature>
<dbReference type="GO" id="GO:0008839">
    <property type="term" value="F:4-hydroxy-tetrahydrodipicolinate reductase"/>
    <property type="evidence" value="ECO:0007669"/>
    <property type="project" value="InterPro"/>
</dbReference>
<dbReference type="EMBL" id="RXIH01000001">
    <property type="protein sequence ID" value="RZN57832.1"/>
    <property type="molecule type" value="Genomic_DNA"/>
</dbReference>
<dbReference type="SUPFAM" id="SSF51735">
    <property type="entry name" value="NAD(P)-binding Rossmann-fold domains"/>
    <property type="match status" value="1"/>
</dbReference>
<evidence type="ECO:0000313" key="15">
    <source>
        <dbReference type="EMBL" id="TDA37940.1"/>
    </source>
</evidence>
<dbReference type="GO" id="GO:0051287">
    <property type="term" value="F:NAD binding"/>
    <property type="evidence" value="ECO:0007669"/>
    <property type="project" value="UniProtKB-UniRule"/>
</dbReference>
<dbReference type="Gene3D" id="3.40.50.720">
    <property type="entry name" value="NAD(P)-binding Rossmann-like Domain"/>
    <property type="match status" value="1"/>
</dbReference>
<dbReference type="Proteomes" id="UP000317265">
    <property type="component" value="Unassembled WGS sequence"/>
</dbReference>
<dbReference type="InterPro" id="IPR036291">
    <property type="entry name" value="NAD(P)-bd_dom_sf"/>
</dbReference>
<dbReference type="EMBL" id="QNVI01000061">
    <property type="protein sequence ID" value="TDA37940.1"/>
    <property type="molecule type" value="Genomic_DNA"/>
</dbReference>
<feature type="binding site" evidence="10">
    <location>
        <begin position="140"/>
        <end position="142"/>
    </location>
    <ligand>
        <name>D-glyceraldehyde 3-phosphate</name>
        <dbReference type="ChEBI" id="CHEBI:59776"/>
    </ligand>
</feature>
<dbReference type="Pfam" id="PF01113">
    <property type="entry name" value="DapB_N"/>
    <property type="match status" value="1"/>
</dbReference>
<comment type="catalytic activity">
    <reaction evidence="9 10 12">
        <text>D-glyceraldehyde 3-phosphate + phosphate + NAD(+) = (2R)-3-phospho-glyceroyl phosphate + NADH + H(+)</text>
        <dbReference type="Rhea" id="RHEA:10300"/>
        <dbReference type="ChEBI" id="CHEBI:15378"/>
        <dbReference type="ChEBI" id="CHEBI:43474"/>
        <dbReference type="ChEBI" id="CHEBI:57540"/>
        <dbReference type="ChEBI" id="CHEBI:57604"/>
        <dbReference type="ChEBI" id="CHEBI:57945"/>
        <dbReference type="ChEBI" id="CHEBI:59776"/>
        <dbReference type="EC" id="1.2.1.59"/>
    </reaction>
</comment>
<dbReference type="HAMAP" id="MF_00559">
    <property type="entry name" value="G3P_dehdrog_arch"/>
    <property type="match status" value="1"/>
</dbReference>
<dbReference type="GO" id="GO:0009089">
    <property type="term" value="P:lysine biosynthetic process via diaminopimelate"/>
    <property type="evidence" value="ECO:0007669"/>
    <property type="project" value="InterPro"/>
</dbReference>
<feature type="domain" description="Glyceraldehyde 3-phosphate dehydrogenase NAD(P) binding" evidence="13">
    <location>
        <begin position="3"/>
        <end position="141"/>
    </location>
</feature>
<gene>
    <name evidence="10" type="primary">gap</name>
    <name evidence="15" type="ORF">DSO09_05385</name>
    <name evidence="14" type="ORF">EF809_00020</name>
</gene>
<dbReference type="NCBIfam" id="TIGR01546">
    <property type="entry name" value="GAPDH-II_archae"/>
    <property type="match status" value="1"/>
</dbReference>